<dbReference type="InterPro" id="IPR038770">
    <property type="entry name" value="Na+/solute_symporter_sf"/>
</dbReference>
<dbReference type="OrthoDB" id="203097at2759"/>
<evidence type="ECO:0000256" key="4">
    <source>
        <dbReference type="ARBA" id="ARBA00022989"/>
    </source>
</evidence>
<dbReference type="Pfam" id="PF01758">
    <property type="entry name" value="SBF"/>
    <property type="match status" value="1"/>
</dbReference>
<dbReference type="Gene3D" id="1.20.1530.20">
    <property type="match status" value="1"/>
</dbReference>
<feature type="transmembrane region" description="Helical" evidence="6">
    <location>
        <begin position="142"/>
        <end position="161"/>
    </location>
</feature>
<dbReference type="InParanoid" id="A0A1Z5K5H4"/>
<feature type="transmembrane region" description="Helical" evidence="6">
    <location>
        <begin position="105"/>
        <end position="122"/>
    </location>
</feature>
<feature type="transmembrane region" description="Helical" evidence="6">
    <location>
        <begin position="72"/>
        <end position="93"/>
    </location>
</feature>
<evidence type="ECO:0000256" key="1">
    <source>
        <dbReference type="ARBA" id="ARBA00004141"/>
    </source>
</evidence>
<feature type="transmembrane region" description="Helical" evidence="6">
    <location>
        <begin position="268"/>
        <end position="294"/>
    </location>
</feature>
<evidence type="ECO:0000313" key="7">
    <source>
        <dbReference type="EMBL" id="GAX21487.1"/>
    </source>
</evidence>
<comment type="subcellular location">
    <subcellularLocation>
        <location evidence="1">Membrane</location>
        <topology evidence="1">Multi-pass membrane protein</topology>
    </subcellularLocation>
</comment>
<protein>
    <submittedName>
        <fullName evidence="7">Bile acid:Na+ symporter, BASS family</fullName>
    </submittedName>
</protein>
<keyword evidence="3 6" id="KW-0812">Transmembrane</keyword>
<keyword evidence="8" id="KW-1185">Reference proteome</keyword>
<organism evidence="7 8">
    <name type="scientific">Fistulifera solaris</name>
    <name type="common">Oleaginous diatom</name>
    <dbReference type="NCBI Taxonomy" id="1519565"/>
    <lineage>
        <taxon>Eukaryota</taxon>
        <taxon>Sar</taxon>
        <taxon>Stramenopiles</taxon>
        <taxon>Ochrophyta</taxon>
        <taxon>Bacillariophyta</taxon>
        <taxon>Bacillariophyceae</taxon>
        <taxon>Bacillariophycidae</taxon>
        <taxon>Naviculales</taxon>
        <taxon>Naviculaceae</taxon>
        <taxon>Fistulifera</taxon>
    </lineage>
</organism>
<evidence type="ECO:0000256" key="3">
    <source>
        <dbReference type="ARBA" id="ARBA00022692"/>
    </source>
</evidence>
<feature type="transmembrane region" description="Helical" evidence="6">
    <location>
        <begin position="167"/>
        <end position="187"/>
    </location>
</feature>
<feature type="transmembrane region" description="Helical" evidence="6">
    <location>
        <begin position="199"/>
        <end position="221"/>
    </location>
</feature>
<evidence type="ECO:0000256" key="6">
    <source>
        <dbReference type="SAM" id="Phobius"/>
    </source>
</evidence>
<reference evidence="7 8" key="1">
    <citation type="journal article" date="2015" name="Plant Cell">
        <title>Oil accumulation by the oleaginous diatom Fistulifera solaris as revealed by the genome and transcriptome.</title>
        <authorList>
            <person name="Tanaka T."/>
            <person name="Maeda Y."/>
            <person name="Veluchamy A."/>
            <person name="Tanaka M."/>
            <person name="Abida H."/>
            <person name="Marechal E."/>
            <person name="Bowler C."/>
            <person name="Muto M."/>
            <person name="Sunaga Y."/>
            <person name="Tanaka M."/>
            <person name="Yoshino T."/>
            <person name="Taniguchi T."/>
            <person name="Fukuda Y."/>
            <person name="Nemoto M."/>
            <person name="Matsumoto M."/>
            <person name="Wong P.S."/>
            <person name="Aburatani S."/>
            <person name="Fujibuchi W."/>
        </authorList>
    </citation>
    <scope>NUCLEOTIDE SEQUENCE [LARGE SCALE GENOMIC DNA]</scope>
    <source>
        <strain evidence="7 8">JPCC DA0580</strain>
    </source>
</reference>
<name>A0A1Z5K5H4_FISSO</name>
<sequence>MKSVPITSCRQKPFKIRATPVYNYATHSSSKLNQEESVSTFKLLAAASETASEGDATNKNNQQSKNNRLDQILSQCTSLFPLFVLSAAILALVRPSTLTWVNRGNIISIMLASVMCGTGLTLETKDFQKVLTDDWKSVPLGVICQFAIMPIAAWTVGQLLLQPAASTTGSALFLGLCLVGASPGGTASNLVSLIAQADVALSVILTAISTMMAVFMTPLLVKFLVGANIQVSGMALCEATARVVLAPVLGGMVLNAKLPRVARFLSRFTPFASVLLVALICGGVVAQNAALLVGEAGPRALLPAVLLLHALGFAGGYWIPRTVFGRSERSSRTISIEVGMQNSALAVVLARSIGAPPLASLPGALSATAHSCLGSILAAVWRLKASRKVGGRDDSDGETSDASANMI</sequence>
<dbReference type="Proteomes" id="UP000198406">
    <property type="component" value="Unassembled WGS sequence"/>
</dbReference>
<dbReference type="AlphaFoldDB" id="A0A1Z5K5H4"/>
<dbReference type="InterPro" id="IPR002657">
    <property type="entry name" value="BilAc:Na_symport/Acr3"/>
</dbReference>
<dbReference type="InterPro" id="IPR004710">
    <property type="entry name" value="Bilac:Na_transpt"/>
</dbReference>
<proteinExistence type="inferred from homology"/>
<evidence type="ECO:0000256" key="2">
    <source>
        <dbReference type="ARBA" id="ARBA00006528"/>
    </source>
</evidence>
<evidence type="ECO:0000313" key="8">
    <source>
        <dbReference type="Proteomes" id="UP000198406"/>
    </source>
</evidence>
<comment type="similarity">
    <text evidence="2">Belongs to the bile acid:sodium symporter (BASS) (TC 2.A.28) family.</text>
</comment>
<dbReference type="EMBL" id="BDSP01000167">
    <property type="protein sequence ID" value="GAX21487.1"/>
    <property type="molecule type" value="Genomic_DNA"/>
</dbReference>
<keyword evidence="4 6" id="KW-1133">Transmembrane helix</keyword>
<keyword evidence="5 6" id="KW-0472">Membrane</keyword>
<evidence type="ECO:0000256" key="5">
    <source>
        <dbReference type="ARBA" id="ARBA00023136"/>
    </source>
</evidence>
<gene>
    <name evidence="7" type="ORF">FisN_10Hh067</name>
</gene>
<dbReference type="GO" id="GO:0016020">
    <property type="term" value="C:membrane"/>
    <property type="evidence" value="ECO:0007669"/>
    <property type="project" value="UniProtKB-SubCell"/>
</dbReference>
<dbReference type="PANTHER" id="PTHR10361">
    <property type="entry name" value="SODIUM-BILE ACID COTRANSPORTER"/>
    <property type="match status" value="1"/>
</dbReference>
<accession>A0A1Z5K5H4</accession>
<dbReference type="PANTHER" id="PTHR10361:SF28">
    <property type="entry name" value="P3 PROTEIN-RELATED"/>
    <property type="match status" value="1"/>
</dbReference>
<comment type="caution">
    <text evidence="7">The sequence shown here is derived from an EMBL/GenBank/DDBJ whole genome shotgun (WGS) entry which is preliminary data.</text>
</comment>
<feature type="transmembrane region" description="Helical" evidence="6">
    <location>
        <begin position="300"/>
        <end position="319"/>
    </location>
</feature>